<protein>
    <submittedName>
        <fullName evidence="1">Uncharacterized protein</fullName>
    </submittedName>
</protein>
<dbReference type="STRING" id="1123323.SAMN05216245_10823"/>
<dbReference type="AlphaFoldDB" id="A0A1I2B5U4"/>
<evidence type="ECO:0000313" key="2">
    <source>
        <dbReference type="Proteomes" id="UP000198896"/>
    </source>
</evidence>
<accession>A0A1I2B5U4</accession>
<organism evidence="1 2">
    <name type="scientific">Succiniclasticum ruminis DSM 9236</name>
    <dbReference type="NCBI Taxonomy" id="1123323"/>
    <lineage>
        <taxon>Bacteria</taxon>
        <taxon>Bacillati</taxon>
        <taxon>Bacillota</taxon>
        <taxon>Negativicutes</taxon>
        <taxon>Acidaminococcales</taxon>
        <taxon>Acidaminococcaceae</taxon>
        <taxon>Succiniclasticum</taxon>
    </lineage>
</organism>
<keyword evidence="2" id="KW-1185">Reference proteome</keyword>
<evidence type="ECO:0000313" key="1">
    <source>
        <dbReference type="EMBL" id="SFE51541.1"/>
    </source>
</evidence>
<dbReference type="EMBL" id="FONL01000008">
    <property type="protein sequence ID" value="SFE51541.1"/>
    <property type="molecule type" value="Genomic_DNA"/>
</dbReference>
<gene>
    <name evidence="1" type="ORF">SAMN05216245_10823</name>
</gene>
<reference evidence="1 2" key="1">
    <citation type="submission" date="2016-10" db="EMBL/GenBank/DDBJ databases">
        <authorList>
            <person name="de Groot N.N."/>
        </authorList>
    </citation>
    <scope>NUCLEOTIDE SEQUENCE [LARGE SCALE GENOMIC DNA]</scope>
    <source>
        <strain evidence="1 2">DSM 9236</strain>
    </source>
</reference>
<dbReference type="Proteomes" id="UP000198896">
    <property type="component" value="Unassembled WGS sequence"/>
</dbReference>
<sequence length="133" mass="15600">MITDKEWEANLKRLNDLAMQNEVGIKPLYEKDYLKEFYDFYEIKNRKAKLVPAEEGFEETLKNVSGEYRWEAIAEKTKSLFGLPLRVTVFDDDTKLKEELEGPDGLAPFFFVFDMMFCEYGEYTLCFISGSNN</sequence>
<name>A0A1I2B5U4_9FIRM</name>
<dbReference type="RefSeq" id="WP_093913500.1">
    <property type="nucleotide sequence ID" value="NZ_FONL01000008.1"/>
</dbReference>
<proteinExistence type="predicted"/>